<dbReference type="EMBL" id="SOAX01000002">
    <property type="protein sequence ID" value="TDT43339.1"/>
    <property type="molecule type" value="Genomic_DNA"/>
</dbReference>
<dbReference type="Pfam" id="PF00990">
    <property type="entry name" value="GGDEF"/>
    <property type="match status" value="1"/>
</dbReference>
<keyword evidence="4" id="KW-0472">Membrane</keyword>
<evidence type="ECO:0000256" key="1">
    <source>
        <dbReference type="ARBA" id="ARBA00001946"/>
    </source>
</evidence>
<dbReference type="InterPro" id="IPR048435">
    <property type="entry name" value="MASE6"/>
</dbReference>
<dbReference type="PANTHER" id="PTHR45138:SF9">
    <property type="entry name" value="DIGUANYLATE CYCLASE DGCM-RELATED"/>
    <property type="match status" value="1"/>
</dbReference>
<evidence type="ECO:0000256" key="2">
    <source>
        <dbReference type="ARBA" id="ARBA00012528"/>
    </source>
</evidence>
<dbReference type="OrthoDB" id="9812260at2"/>
<comment type="caution">
    <text evidence="6">The sequence shown here is derived from an EMBL/GenBank/DDBJ whole genome shotgun (WGS) entry which is preliminary data.</text>
</comment>
<sequence>MRLSEQDHYYSAGVQRITLLRALLILTMVFAAGFGVLNLYRGLLILGAVELGVAFLSGILMLILQGSRYPQYWGLFYLILFFAMLITALVTAGNSRTVFVWILIIPIIAHFLHGRQLGLLLSLAFLASAWAVYYLNFLDLTLLGFTDMANVVASSVVLTGLIHVYEYSREKAEDRLGKLAATDSLTGLPNRKRLREVLDRTLSEAERTGAGFCLLGMDLDHFKNVNDQYGHDAGDQALRQVSDLLRTRLRRTDTAARWGGEEFFVLLPGTSSKGALQIAEAVRADLAETPIRVGGERLKVTVSIGISEYPADGREVRELLVCADRRLYEAKSRGRDLVVNEGGPGIGKGVTGPA</sequence>
<dbReference type="InterPro" id="IPR043128">
    <property type="entry name" value="Rev_trsase/Diguanyl_cyclase"/>
</dbReference>
<comment type="catalytic activity">
    <reaction evidence="3">
        <text>2 GTP = 3',3'-c-di-GMP + 2 diphosphate</text>
        <dbReference type="Rhea" id="RHEA:24898"/>
        <dbReference type="ChEBI" id="CHEBI:33019"/>
        <dbReference type="ChEBI" id="CHEBI:37565"/>
        <dbReference type="ChEBI" id="CHEBI:58805"/>
        <dbReference type="EC" id="2.7.7.65"/>
    </reaction>
</comment>
<dbReference type="NCBIfam" id="TIGR00254">
    <property type="entry name" value="GGDEF"/>
    <property type="match status" value="1"/>
</dbReference>
<comment type="cofactor">
    <cofactor evidence="1">
        <name>Mg(2+)</name>
        <dbReference type="ChEBI" id="CHEBI:18420"/>
    </cofactor>
</comment>
<dbReference type="FunFam" id="3.30.70.270:FF:000001">
    <property type="entry name" value="Diguanylate cyclase domain protein"/>
    <property type="match status" value="1"/>
</dbReference>
<dbReference type="InterPro" id="IPR029787">
    <property type="entry name" value="Nucleotide_cyclase"/>
</dbReference>
<dbReference type="RefSeq" id="WP_133735414.1">
    <property type="nucleotide sequence ID" value="NZ_SOAX01000002.1"/>
</dbReference>
<feature type="transmembrane region" description="Helical" evidence="4">
    <location>
        <begin position="148"/>
        <end position="165"/>
    </location>
</feature>
<evidence type="ECO:0000313" key="6">
    <source>
        <dbReference type="EMBL" id="TDT43339.1"/>
    </source>
</evidence>
<keyword evidence="4" id="KW-1133">Transmembrane helix</keyword>
<dbReference type="PANTHER" id="PTHR45138">
    <property type="entry name" value="REGULATORY COMPONENTS OF SENSORY TRANSDUCTION SYSTEM"/>
    <property type="match status" value="1"/>
</dbReference>
<dbReference type="PROSITE" id="PS50887">
    <property type="entry name" value="GGDEF"/>
    <property type="match status" value="1"/>
</dbReference>
<evidence type="ECO:0000256" key="4">
    <source>
        <dbReference type="SAM" id="Phobius"/>
    </source>
</evidence>
<dbReference type="EC" id="2.7.7.65" evidence="2"/>
<dbReference type="AlphaFoldDB" id="A0A4R7K1I2"/>
<reference evidence="6 7" key="1">
    <citation type="submission" date="2019-03" db="EMBL/GenBank/DDBJ databases">
        <title>Genomic Encyclopedia of Type Strains, Phase IV (KMG-IV): sequencing the most valuable type-strain genomes for metagenomic binning, comparative biology and taxonomic classification.</title>
        <authorList>
            <person name="Goeker M."/>
        </authorList>
    </citation>
    <scope>NUCLEOTIDE SEQUENCE [LARGE SCALE GENOMIC DNA]</scope>
    <source>
        <strain evidence="6 7">DSM 15505</strain>
    </source>
</reference>
<dbReference type="SUPFAM" id="SSF55073">
    <property type="entry name" value="Nucleotide cyclase"/>
    <property type="match status" value="1"/>
</dbReference>
<dbReference type="Pfam" id="PF20966">
    <property type="entry name" value="MASE6"/>
    <property type="match status" value="1"/>
</dbReference>
<accession>A0A4R7K1I2</accession>
<feature type="domain" description="GGDEF" evidence="5">
    <location>
        <begin position="210"/>
        <end position="343"/>
    </location>
</feature>
<organism evidence="6 7">
    <name type="scientific">Halospina denitrificans</name>
    <dbReference type="NCBI Taxonomy" id="332522"/>
    <lineage>
        <taxon>Bacteria</taxon>
        <taxon>Pseudomonadati</taxon>
        <taxon>Pseudomonadota</taxon>
        <taxon>Gammaproteobacteria</taxon>
        <taxon>Halospina</taxon>
    </lineage>
</organism>
<dbReference type="Proteomes" id="UP000295830">
    <property type="component" value="Unassembled WGS sequence"/>
</dbReference>
<feature type="transmembrane region" description="Helical" evidence="4">
    <location>
        <begin position="20"/>
        <end position="37"/>
    </location>
</feature>
<protein>
    <recommendedName>
        <fullName evidence="2">diguanylate cyclase</fullName>
        <ecNumber evidence="2">2.7.7.65</ecNumber>
    </recommendedName>
</protein>
<feature type="transmembrane region" description="Helical" evidence="4">
    <location>
        <begin position="43"/>
        <end position="64"/>
    </location>
</feature>
<feature type="transmembrane region" description="Helical" evidence="4">
    <location>
        <begin position="119"/>
        <end position="136"/>
    </location>
</feature>
<keyword evidence="7" id="KW-1185">Reference proteome</keyword>
<dbReference type="InterPro" id="IPR000160">
    <property type="entry name" value="GGDEF_dom"/>
</dbReference>
<name>A0A4R7K1I2_9GAMM</name>
<evidence type="ECO:0000313" key="7">
    <source>
        <dbReference type="Proteomes" id="UP000295830"/>
    </source>
</evidence>
<feature type="transmembrane region" description="Helical" evidence="4">
    <location>
        <begin position="96"/>
        <end position="112"/>
    </location>
</feature>
<dbReference type="InterPro" id="IPR050469">
    <property type="entry name" value="Diguanylate_Cyclase"/>
</dbReference>
<gene>
    <name evidence="6" type="ORF">DES49_1153</name>
</gene>
<dbReference type="SMART" id="SM00267">
    <property type="entry name" value="GGDEF"/>
    <property type="match status" value="1"/>
</dbReference>
<keyword evidence="4" id="KW-0812">Transmembrane</keyword>
<feature type="transmembrane region" description="Helical" evidence="4">
    <location>
        <begin position="71"/>
        <end position="90"/>
    </location>
</feature>
<proteinExistence type="predicted"/>
<dbReference type="GO" id="GO:0052621">
    <property type="term" value="F:diguanylate cyclase activity"/>
    <property type="evidence" value="ECO:0007669"/>
    <property type="project" value="UniProtKB-EC"/>
</dbReference>
<dbReference type="CDD" id="cd01949">
    <property type="entry name" value="GGDEF"/>
    <property type="match status" value="1"/>
</dbReference>
<dbReference type="Gene3D" id="3.30.70.270">
    <property type="match status" value="1"/>
</dbReference>
<evidence type="ECO:0000256" key="3">
    <source>
        <dbReference type="ARBA" id="ARBA00034247"/>
    </source>
</evidence>
<evidence type="ECO:0000259" key="5">
    <source>
        <dbReference type="PROSITE" id="PS50887"/>
    </source>
</evidence>